<evidence type="ECO:0000259" key="9">
    <source>
        <dbReference type="Pfam" id="PF01915"/>
    </source>
</evidence>
<dbReference type="InterPro" id="IPR017853">
    <property type="entry name" value="GH"/>
</dbReference>
<keyword evidence="11" id="KW-1185">Reference proteome</keyword>
<dbReference type="EMBL" id="JBHSKP010000008">
    <property type="protein sequence ID" value="MFC5153134.1"/>
    <property type="molecule type" value="Genomic_DNA"/>
</dbReference>
<keyword evidence="5 6" id="KW-0326">Glycosidase</keyword>
<dbReference type="Pfam" id="PF01915">
    <property type="entry name" value="Glyco_hydro_3_C"/>
    <property type="match status" value="1"/>
</dbReference>
<evidence type="ECO:0000313" key="11">
    <source>
        <dbReference type="Proteomes" id="UP001596160"/>
    </source>
</evidence>
<evidence type="ECO:0000256" key="4">
    <source>
        <dbReference type="ARBA" id="ARBA00022801"/>
    </source>
</evidence>
<reference evidence="11" key="1">
    <citation type="journal article" date="2019" name="Int. J. Syst. Evol. Microbiol.">
        <title>The Global Catalogue of Microorganisms (GCM) 10K type strain sequencing project: providing services to taxonomists for standard genome sequencing and annotation.</title>
        <authorList>
            <consortium name="The Broad Institute Genomics Platform"/>
            <consortium name="The Broad Institute Genome Sequencing Center for Infectious Disease"/>
            <person name="Wu L."/>
            <person name="Ma J."/>
        </authorList>
    </citation>
    <scope>NUCLEOTIDE SEQUENCE [LARGE SCALE GENOMIC DNA]</scope>
    <source>
        <strain evidence="11">PCU 266</strain>
    </source>
</reference>
<evidence type="ECO:0000256" key="3">
    <source>
        <dbReference type="ARBA" id="ARBA00012663"/>
    </source>
</evidence>
<evidence type="ECO:0000313" key="10">
    <source>
        <dbReference type="EMBL" id="MFC5153134.1"/>
    </source>
</evidence>
<dbReference type="PANTHER" id="PTHR30480">
    <property type="entry name" value="BETA-HEXOSAMINIDASE-RELATED"/>
    <property type="match status" value="1"/>
</dbReference>
<dbReference type="PROSITE" id="PS51318">
    <property type="entry name" value="TAT"/>
    <property type="match status" value="1"/>
</dbReference>
<dbReference type="SUPFAM" id="SSF51445">
    <property type="entry name" value="(Trans)glycosidases"/>
    <property type="match status" value="1"/>
</dbReference>
<dbReference type="Gene3D" id="3.20.20.300">
    <property type="entry name" value="Glycoside hydrolase, family 3, N-terminal domain"/>
    <property type="match status" value="1"/>
</dbReference>
<evidence type="ECO:0000256" key="6">
    <source>
        <dbReference type="RuleBase" id="RU361161"/>
    </source>
</evidence>
<evidence type="ECO:0000256" key="1">
    <source>
        <dbReference type="ARBA" id="ARBA00001231"/>
    </source>
</evidence>
<dbReference type="EC" id="3.2.1.52" evidence="3"/>
<feature type="domain" description="Glycoside hydrolase family 3 N-terminal" evidence="8">
    <location>
        <begin position="53"/>
        <end position="392"/>
    </location>
</feature>
<evidence type="ECO:0000256" key="5">
    <source>
        <dbReference type="ARBA" id="ARBA00023295"/>
    </source>
</evidence>
<evidence type="ECO:0000259" key="8">
    <source>
        <dbReference type="Pfam" id="PF00933"/>
    </source>
</evidence>
<gene>
    <name evidence="10" type="ORF">ACFPRH_15465</name>
</gene>
<evidence type="ECO:0000256" key="2">
    <source>
        <dbReference type="ARBA" id="ARBA00005336"/>
    </source>
</evidence>
<evidence type="ECO:0000256" key="7">
    <source>
        <dbReference type="SAM" id="SignalP"/>
    </source>
</evidence>
<dbReference type="InterPro" id="IPR002772">
    <property type="entry name" value="Glyco_hydro_3_C"/>
</dbReference>
<dbReference type="PROSITE" id="PS00775">
    <property type="entry name" value="GLYCOSYL_HYDROL_F3"/>
    <property type="match status" value="1"/>
</dbReference>
<sequence>MHNRSLSRRTLIAASTATVATAAVAQGSTPSLAAESPGSRDERLKKLISGMSLEEKVGQVFVPFVCGPSATEPGEEAAEANRYLLGVSTGAEAVAKYHLGGVIYFVWSGNLRNPRQIAGLSNGLQRAALEAPARLPLLISVDQEYGANVRIGAPATQLPAAMALGAGGSVRDARSAARIAATELAAMGIRQNYAPVADVNVNPANPIINVRAFGADPRAASRMVTAQVEGYQRAGVSAVAKHFPGHGDTTVDSHFGLPVITHTREEWQRIDAPPFRAAIAAGIDSIMTAHLQMPALDPSDDPATLSHPIITGVLRRELGYDGVVVTDALNMKGVLLKYGEERVPVLALKAGVDQLLYPNNLPLAWNAVLKAVKDGELAESRLDESILRILRLKDKLGLFRNPYTDTEQVDCRVGTRGHLATADRIAERTTTLLVNKGGLLPLNRRRQKNLLVVGANEKFPHDESLSSLPTLADALTELRFTTTALPTGLTPDTSRIDAAVAASRDKDAIVVLTHDIAADDGQRTLVRRLIETGVPVVHVAARNPYDIAHLDGVEASLAAYCWTTVELRAAARVIAGRAEPRGELPVPVQRADDPARVLFPLGHGLSYDD</sequence>
<proteinExistence type="inferred from homology"/>
<dbReference type="InterPro" id="IPR036962">
    <property type="entry name" value="Glyco_hydro_3_N_sf"/>
</dbReference>
<dbReference type="InterPro" id="IPR036881">
    <property type="entry name" value="Glyco_hydro_3_C_sf"/>
</dbReference>
<keyword evidence="7" id="KW-0732">Signal</keyword>
<comment type="catalytic activity">
    <reaction evidence="1">
        <text>Hydrolysis of terminal non-reducing N-acetyl-D-hexosamine residues in N-acetyl-beta-D-hexosaminides.</text>
        <dbReference type="EC" id="3.2.1.52"/>
    </reaction>
</comment>
<dbReference type="Gene3D" id="3.40.50.1700">
    <property type="entry name" value="Glycoside hydrolase family 3 C-terminal domain"/>
    <property type="match status" value="1"/>
</dbReference>
<organism evidence="10 11">
    <name type="scientific">Streptomyces amakusaensis</name>
    <dbReference type="NCBI Taxonomy" id="67271"/>
    <lineage>
        <taxon>Bacteria</taxon>
        <taxon>Bacillati</taxon>
        <taxon>Actinomycetota</taxon>
        <taxon>Actinomycetes</taxon>
        <taxon>Kitasatosporales</taxon>
        <taxon>Streptomycetaceae</taxon>
        <taxon>Streptomyces</taxon>
    </lineage>
</organism>
<name>A0ABW0AN45_9ACTN</name>
<comment type="similarity">
    <text evidence="2 6">Belongs to the glycosyl hydrolase 3 family.</text>
</comment>
<dbReference type="RefSeq" id="WP_344474357.1">
    <property type="nucleotide sequence ID" value="NZ_BAAASB010000004.1"/>
</dbReference>
<dbReference type="InterPro" id="IPR006311">
    <property type="entry name" value="TAT_signal"/>
</dbReference>
<comment type="caution">
    <text evidence="10">The sequence shown here is derived from an EMBL/GenBank/DDBJ whole genome shotgun (WGS) entry which is preliminary data.</text>
</comment>
<protein>
    <recommendedName>
        <fullName evidence="3">beta-N-acetylhexosaminidase</fullName>
        <ecNumber evidence="3">3.2.1.52</ecNumber>
    </recommendedName>
</protein>
<dbReference type="InterPro" id="IPR050226">
    <property type="entry name" value="NagZ_Beta-hexosaminidase"/>
</dbReference>
<feature type="chain" id="PRO_5045928984" description="beta-N-acetylhexosaminidase" evidence="7">
    <location>
        <begin position="34"/>
        <end position="609"/>
    </location>
</feature>
<dbReference type="InterPro" id="IPR019800">
    <property type="entry name" value="Glyco_hydro_3_AS"/>
</dbReference>
<dbReference type="SUPFAM" id="SSF52279">
    <property type="entry name" value="Beta-D-glucan exohydrolase, C-terminal domain"/>
    <property type="match status" value="1"/>
</dbReference>
<dbReference type="Pfam" id="PF00933">
    <property type="entry name" value="Glyco_hydro_3"/>
    <property type="match status" value="1"/>
</dbReference>
<dbReference type="InterPro" id="IPR001764">
    <property type="entry name" value="Glyco_hydro_3_N"/>
</dbReference>
<accession>A0ABW0AN45</accession>
<dbReference type="Proteomes" id="UP001596160">
    <property type="component" value="Unassembled WGS sequence"/>
</dbReference>
<feature type="signal peptide" evidence="7">
    <location>
        <begin position="1"/>
        <end position="33"/>
    </location>
</feature>
<dbReference type="PANTHER" id="PTHR30480:SF13">
    <property type="entry name" value="BETA-HEXOSAMINIDASE"/>
    <property type="match status" value="1"/>
</dbReference>
<feature type="domain" description="Glycoside hydrolase family 3 C-terminal" evidence="9">
    <location>
        <begin position="431"/>
        <end position="607"/>
    </location>
</feature>
<keyword evidence="4 6" id="KW-0378">Hydrolase</keyword>
<dbReference type="GO" id="GO:0016787">
    <property type="term" value="F:hydrolase activity"/>
    <property type="evidence" value="ECO:0007669"/>
    <property type="project" value="UniProtKB-KW"/>
</dbReference>